<gene>
    <name evidence="2" type="ORF">ABEB36_001510</name>
</gene>
<evidence type="ECO:0000313" key="2">
    <source>
        <dbReference type="EMBL" id="KAL1517787.1"/>
    </source>
</evidence>
<evidence type="ECO:0000256" key="1">
    <source>
        <dbReference type="SAM" id="MobiDB-lite"/>
    </source>
</evidence>
<evidence type="ECO:0000313" key="3">
    <source>
        <dbReference type="Proteomes" id="UP001566132"/>
    </source>
</evidence>
<feature type="compositionally biased region" description="Acidic residues" evidence="1">
    <location>
        <begin position="64"/>
        <end position="84"/>
    </location>
</feature>
<sequence>MAVKRNYVRKGVCTEVTKNFCKTVKRNVYHSYGCFVWVKPTIRRERPRPRNKKEEKDVQREGKGDEEEEEEEEEDEEEDEEEEEYRGLSDSDRRRTQSEYRRIAIINAKQEFVDGKE</sequence>
<name>A0ABD1FFF4_HYPHA</name>
<comment type="caution">
    <text evidence="2">The sequence shown here is derived from an EMBL/GenBank/DDBJ whole genome shotgun (WGS) entry which is preliminary data.</text>
</comment>
<protein>
    <submittedName>
        <fullName evidence="2">Uncharacterized protein</fullName>
    </submittedName>
</protein>
<feature type="compositionally biased region" description="Basic and acidic residues" evidence="1">
    <location>
        <begin position="85"/>
        <end position="101"/>
    </location>
</feature>
<organism evidence="2 3">
    <name type="scientific">Hypothenemus hampei</name>
    <name type="common">Coffee berry borer</name>
    <dbReference type="NCBI Taxonomy" id="57062"/>
    <lineage>
        <taxon>Eukaryota</taxon>
        <taxon>Metazoa</taxon>
        <taxon>Ecdysozoa</taxon>
        <taxon>Arthropoda</taxon>
        <taxon>Hexapoda</taxon>
        <taxon>Insecta</taxon>
        <taxon>Pterygota</taxon>
        <taxon>Neoptera</taxon>
        <taxon>Endopterygota</taxon>
        <taxon>Coleoptera</taxon>
        <taxon>Polyphaga</taxon>
        <taxon>Cucujiformia</taxon>
        <taxon>Curculionidae</taxon>
        <taxon>Scolytinae</taxon>
        <taxon>Hypothenemus</taxon>
    </lineage>
</organism>
<proteinExistence type="predicted"/>
<reference evidence="2 3" key="1">
    <citation type="submission" date="2024-05" db="EMBL/GenBank/DDBJ databases">
        <title>Genetic variation in Jamaican populations of the coffee berry borer (Hypothenemus hampei).</title>
        <authorList>
            <person name="Errbii M."/>
            <person name="Myrie A."/>
        </authorList>
    </citation>
    <scope>NUCLEOTIDE SEQUENCE [LARGE SCALE GENOMIC DNA]</scope>
    <source>
        <strain evidence="2">JA-Hopewell-2020-01-JO</strain>
        <tissue evidence="2">Whole body</tissue>
    </source>
</reference>
<accession>A0ABD1FFF4</accession>
<keyword evidence="3" id="KW-1185">Reference proteome</keyword>
<feature type="compositionally biased region" description="Basic and acidic residues" evidence="1">
    <location>
        <begin position="52"/>
        <end position="63"/>
    </location>
</feature>
<dbReference type="EMBL" id="JBDJPC010000001">
    <property type="protein sequence ID" value="KAL1517787.1"/>
    <property type="molecule type" value="Genomic_DNA"/>
</dbReference>
<feature type="region of interest" description="Disordered" evidence="1">
    <location>
        <begin position="46"/>
        <end position="101"/>
    </location>
</feature>
<dbReference type="AlphaFoldDB" id="A0ABD1FFF4"/>
<dbReference type="Proteomes" id="UP001566132">
    <property type="component" value="Unassembled WGS sequence"/>
</dbReference>